<dbReference type="Gene3D" id="1.10.730.10">
    <property type="entry name" value="Isoleucyl-tRNA Synthetase, Domain 1"/>
    <property type="match status" value="1"/>
</dbReference>
<dbReference type="GO" id="GO:0000049">
    <property type="term" value="F:tRNA binding"/>
    <property type="evidence" value="ECO:0007669"/>
    <property type="project" value="UniProtKB-UniRule"/>
</dbReference>
<dbReference type="Gene3D" id="2.170.220.10">
    <property type="match status" value="1"/>
</dbReference>
<feature type="binding site" evidence="14">
    <location>
        <position position="148"/>
    </location>
    <ligand>
        <name>Zn(2+)</name>
        <dbReference type="ChEBI" id="CHEBI:29105"/>
    </ligand>
</feature>
<proteinExistence type="inferred from homology"/>
<evidence type="ECO:0000256" key="10">
    <source>
        <dbReference type="ARBA" id="ARBA00022884"/>
    </source>
</evidence>
<feature type="binding site" evidence="14">
    <location>
        <position position="131"/>
    </location>
    <ligand>
        <name>Zn(2+)</name>
        <dbReference type="ChEBI" id="CHEBI:29105"/>
    </ligand>
</feature>
<keyword evidence="17" id="KW-1185">Reference proteome</keyword>
<keyword evidence="14" id="KW-0862">Zinc</keyword>
<feature type="domain" description="TRNA-binding" evidence="15">
    <location>
        <begin position="547"/>
        <end position="648"/>
    </location>
</feature>
<dbReference type="CDD" id="cd07957">
    <property type="entry name" value="Anticodon_Ia_Met"/>
    <property type="match status" value="1"/>
</dbReference>
<dbReference type="RefSeq" id="WP_137327214.1">
    <property type="nucleotide sequence ID" value="NZ_CP040058.1"/>
</dbReference>
<dbReference type="SUPFAM" id="SSF50249">
    <property type="entry name" value="Nucleic acid-binding proteins"/>
    <property type="match status" value="1"/>
</dbReference>
<keyword evidence="8 14" id="KW-0547">Nucleotide-binding</keyword>
<evidence type="ECO:0000256" key="12">
    <source>
        <dbReference type="ARBA" id="ARBA00023146"/>
    </source>
</evidence>
<comment type="function">
    <text evidence="1 14">Is required not only for elongation of protein synthesis but also for the initiation of all mRNA translation through initiator tRNA(fMet) aminoacylation.</text>
</comment>
<dbReference type="InterPro" id="IPR012340">
    <property type="entry name" value="NA-bd_OB-fold"/>
</dbReference>
<dbReference type="InterPro" id="IPR015413">
    <property type="entry name" value="Methionyl/Leucyl_tRNA_Synth"/>
</dbReference>
<dbReference type="Pfam" id="PF19303">
    <property type="entry name" value="Anticodon_3"/>
    <property type="match status" value="1"/>
</dbReference>
<dbReference type="GO" id="GO:0004825">
    <property type="term" value="F:methionine-tRNA ligase activity"/>
    <property type="evidence" value="ECO:0007669"/>
    <property type="project" value="UniProtKB-UniRule"/>
</dbReference>
<dbReference type="GO" id="GO:0005524">
    <property type="term" value="F:ATP binding"/>
    <property type="evidence" value="ECO:0007669"/>
    <property type="project" value="UniProtKB-UniRule"/>
</dbReference>
<keyword evidence="6 14" id="KW-0820">tRNA-binding</keyword>
<dbReference type="EMBL" id="CP040058">
    <property type="protein sequence ID" value="QCP33551.1"/>
    <property type="molecule type" value="Genomic_DNA"/>
</dbReference>
<dbReference type="InterPro" id="IPR041872">
    <property type="entry name" value="Anticodon_Met"/>
</dbReference>
<comment type="similarity">
    <text evidence="3 14">Belongs to the class-I aminoacyl-tRNA synthetase family. MetG type 2A subfamily.</text>
</comment>
<dbReference type="InterPro" id="IPR033911">
    <property type="entry name" value="MetRS_core"/>
</dbReference>
<keyword evidence="14" id="KW-0479">Metal-binding</keyword>
<evidence type="ECO:0000256" key="11">
    <source>
        <dbReference type="ARBA" id="ARBA00022917"/>
    </source>
</evidence>
<evidence type="ECO:0000256" key="13">
    <source>
        <dbReference type="ARBA" id="ARBA00047364"/>
    </source>
</evidence>
<comment type="cofactor">
    <cofactor evidence="14">
        <name>Zn(2+)</name>
        <dbReference type="ChEBI" id="CHEBI:29105"/>
    </cofactor>
    <text evidence="14">Binds 1 zinc ion per subunit.</text>
</comment>
<feature type="binding site" evidence="14">
    <location>
        <position position="128"/>
    </location>
    <ligand>
        <name>Zn(2+)</name>
        <dbReference type="ChEBI" id="CHEBI:29105"/>
    </ligand>
</feature>
<dbReference type="KEGG" id="arf:AR1Y2_0097"/>
<dbReference type="Gene3D" id="3.40.50.620">
    <property type="entry name" value="HUPs"/>
    <property type="match status" value="1"/>
</dbReference>
<dbReference type="GO" id="GO:0005737">
    <property type="term" value="C:cytoplasm"/>
    <property type="evidence" value="ECO:0007669"/>
    <property type="project" value="UniProtKB-SubCell"/>
</dbReference>
<keyword evidence="12 14" id="KW-0030">Aminoacyl-tRNA synthetase</keyword>
<dbReference type="CDD" id="cd02800">
    <property type="entry name" value="tRNA_bind_EcMetRS_like"/>
    <property type="match status" value="1"/>
</dbReference>
<evidence type="ECO:0000313" key="16">
    <source>
        <dbReference type="EMBL" id="QCP33551.1"/>
    </source>
</evidence>
<keyword evidence="9 14" id="KW-0067">ATP-binding</keyword>
<dbReference type="FunFam" id="2.170.220.10:FF:000002">
    <property type="entry name" value="Methionine--tRNA ligase"/>
    <property type="match status" value="1"/>
</dbReference>
<dbReference type="PROSITE" id="PS50886">
    <property type="entry name" value="TRBD"/>
    <property type="match status" value="1"/>
</dbReference>
<comment type="subunit">
    <text evidence="4 14">Homodimer.</text>
</comment>
<organism evidence="16 17">
    <name type="scientific">Anaerostipes rhamnosivorans</name>
    <dbReference type="NCBI Taxonomy" id="1229621"/>
    <lineage>
        <taxon>Bacteria</taxon>
        <taxon>Bacillati</taxon>
        <taxon>Bacillota</taxon>
        <taxon>Clostridia</taxon>
        <taxon>Lachnospirales</taxon>
        <taxon>Lachnospiraceae</taxon>
        <taxon>Anaerostipes</taxon>
    </lineage>
</organism>
<dbReference type="PANTHER" id="PTHR43326">
    <property type="entry name" value="METHIONYL-TRNA SYNTHETASE"/>
    <property type="match status" value="1"/>
</dbReference>
<dbReference type="PRINTS" id="PR01041">
    <property type="entry name" value="TRNASYNTHMET"/>
</dbReference>
<keyword evidence="11 14" id="KW-0648">Protein biosynthesis</keyword>
<evidence type="ECO:0000313" key="17">
    <source>
        <dbReference type="Proteomes" id="UP000298653"/>
    </source>
</evidence>
<dbReference type="InterPro" id="IPR014729">
    <property type="entry name" value="Rossmann-like_a/b/a_fold"/>
</dbReference>
<evidence type="ECO:0000256" key="3">
    <source>
        <dbReference type="ARBA" id="ARBA00006590"/>
    </source>
</evidence>
<comment type="catalytic activity">
    <reaction evidence="13 14">
        <text>tRNA(Met) + L-methionine + ATP = L-methionyl-tRNA(Met) + AMP + diphosphate</text>
        <dbReference type="Rhea" id="RHEA:13481"/>
        <dbReference type="Rhea" id="RHEA-COMP:9667"/>
        <dbReference type="Rhea" id="RHEA-COMP:9698"/>
        <dbReference type="ChEBI" id="CHEBI:30616"/>
        <dbReference type="ChEBI" id="CHEBI:33019"/>
        <dbReference type="ChEBI" id="CHEBI:57844"/>
        <dbReference type="ChEBI" id="CHEBI:78442"/>
        <dbReference type="ChEBI" id="CHEBI:78530"/>
        <dbReference type="ChEBI" id="CHEBI:456215"/>
        <dbReference type="EC" id="6.1.1.10"/>
    </reaction>
</comment>
<dbReference type="AlphaFoldDB" id="A0A4P8IAJ3"/>
<dbReference type="CDD" id="cd00814">
    <property type="entry name" value="MetRS_core"/>
    <property type="match status" value="1"/>
</dbReference>
<dbReference type="FunFam" id="1.10.730.10:FF:000026">
    <property type="entry name" value="Methionine--tRNA ligase"/>
    <property type="match status" value="1"/>
</dbReference>
<dbReference type="InterPro" id="IPR002547">
    <property type="entry name" value="tRNA-bd_dom"/>
</dbReference>
<dbReference type="SUPFAM" id="SSF52374">
    <property type="entry name" value="Nucleotidylyl transferase"/>
    <property type="match status" value="1"/>
</dbReference>
<dbReference type="HAMAP" id="MF_01228">
    <property type="entry name" value="Met_tRNA_synth_type2"/>
    <property type="match status" value="1"/>
</dbReference>
<evidence type="ECO:0000256" key="4">
    <source>
        <dbReference type="ARBA" id="ARBA00011738"/>
    </source>
</evidence>
<dbReference type="Proteomes" id="UP000298653">
    <property type="component" value="Chromosome"/>
</dbReference>
<accession>A0A4P8IAJ3</accession>
<dbReference type="Pfam" id="PF01588">
    <property type="entry name" value="tRNA_bind"/>
    <property type="match status" value="1"/>
</dbReference>
<dbReference type="InterPro" id="IPR014758">
    <property type="entry name" value="Met-tRNA_synth"/>
</dbReference>
<dbReference type="Pfam" id="PF09334">
    <property type="entry name" value="tRNA-synt_1g"/>
    <property type="match status" value="2"/>
</dbReference>
<name>A0A4P8IAJ3_9FIRM</name>
<keyword evidence="10 14" id="KW-0694">RNA-binding</keyword>
<keyword evidence="5 14" id="KW-0963">Cytoplasm</keyword>
<evidence type="ECO:0000256" key="9">
    <source>
        <dbReference type="ARBA" id="ARBA00022840"/>
    </source>
</evidence>
<dbReference type="FunFam" id="2.40.50.140:FF:000042">
    <property type="entry name" value="Methionine--tRNA ligase"/>
    <property type="match status" value="1"/>
</dbReference>
<evidence type="ECO:0000256" key="5">
    <source>
        <dbReference type="ARBA" id="ARBA00022490"/>
    </source>
</evidence>
<dbReference type="SUPFAM" id="SSF47323">
    <property type="entry name" value="Anticodon-binding domain of a subclass of class I aminoacyl-tRNA synthetases"/>
    <property type="match status" value="1"/>
</dbReference>
<comment type="subcellular location">
    <subcellularLocation>
        <location evidence="2 14">Cytoplasm</location>
    </subcellularLocation>
</comment>
<dbReference type="NCBIfam" id="NF008900">
    <property type="entry name" value="PRK12267.1"/>
    <property type="match status" value="1"/>
</dbReference>
<comment type="caution">
    <text evidence="14">Lacks conserved residue(s) required for the propagation of feature annotation.</text>
</comment>
<evidence type="ECO:0000259" key="15">
    <source>
        <dbReference type="PROSITE" id="PS50886"/>
    </source>
</evidence>
<dbReference type="InterPro" id="IPR009080">
    <property type="entry name" value="tRNAsynth_Ia_anticodon-bd"/>
</dbReference>
<feature type="short sequence motif" description="'KMSKS' region" evidence="14">
    <location>
        <begin position="300"/>
        <end position="304"/>
    </location>
</feature>
<dbReference type="NCBIfam" id="TIGR00398">
    <property type="entry name" value="metG"/>
    <property type="match status" value="1"/>
</dbReference>
<dbReference type="GO" id="GO:0046872">
    <property type="term" value="F:metal ion binding"/>
    <property type="evidence" value="ECO:0007669"/>
    <property type="project" value="UniProtKB-KW"/>
</dbReference>
<evidence type="ECO:0000256" key="1">
    <source>
        <dbReference type="ARBA" id="ARBA00003314"/>
    </source>
</evidence>
<reference evidence="16 17" key="1">
    <citation type="submission" date="2019-05" db="EMBL/GenBank/DDBJ databases">
        <title>Complete genome sequencing of Anaerostipes rhamnosivorans.</title>
        <authorList>
            <person name="Bui T.P.N."/>
            <person name="de Vos W.M."/>
        </authorList>
    </citation>
    <scope>NUCLEOTIDE SEQUENCE [LARGE SCALE GENOMIC DNA]</scope>
    <source>
        <strain evidence="16 17">1y2</strain>
    </source>
</reference>
<protein>
    <recommendedName>
        <fullName evidence="14">Methionine--tRNA ligase</fullName>
        <ecNumber evidence="14">6.1.1.10</ecNumber>
    </recommendedName>
    <alternativeName>
        <fullName evidence="14">Methionyl-tRNA synthetase</fullName>
        <shortName evidence="14">MetRS</shortName>
    </alternativeName>
</protein>
<dbReference type="InterPro" id="IPR004495">
    <property type="entry name" value="Met-tRNA-synth_bsu_C"/>
</dbReference>
<dbReference type="NCBIfam" id="TIGR00399">
    <property type="entry name" value="metG_C_term"/>
    <property type="match status" value="1"/>
</dbReference>
<dbReference type="OrthoDB" id="9810191at2"/>
<feature type="binding site" evidence="14">
    <location>
        <position position="145"/>
    </location>
    <ligand>
        <name>Zn(2+)</name>
        <dbReference type="ChEBI" id="CHEBI:29105"/>
    </ligand>
</feature>
<evidence type="ECO:0000256" key="2">
    <source>
        <dbReference type="ARBA" id="ARBA00004496"/>
    </source>
</evidence>
<dbReference type="InterPro" id="IPR023457">
    <property type="entry name" value="Met-tRNA_synth_2"/>
</dbReference>
<dbReference type="PANTHER" id="PTHR43326:SF1">
    <property type="entry name" value="METHIONINE--TRNA LIGASE, MITOCHONDRIAL"/>
    <property type="match status" value="1"/>
</dbReference>
<dbReference type="EC" id="6.1.1.10" evidence="14"/>
<evidence type="ECO:0000256" key="8">
    <source>
        <dbReference type="ARBA" id="ARBA00022741"/>
    </source>
</evidence>
<evidence type="ECO:0000256" key="6">
    <source>
        <dbReference type="ARBA" id="ARBA00022555"/>
    </source>
</evidence>
<gene>
    <name evidence="14" type="primary">metG</name>
    <name evidence="16" type="ORF">AR1Y2_0097</name>
</gene>
<evidence type="ECO:0000256" key="7">
    <source>
        <dbReference type="ARBA" id="ARBA00022598"/>
    </source>
</evidence>
<dbReference type="Gene3D" id="2.40.50.140">
    <property type="entry name" value="Nucleic acid-binding proteins"/>
    <property type="match status" value="1"/>
</dbReference>
<keyword evidence="7 14" id="KW-0436">Ligase</keyword>
<sequence>MSKEPYYITTAITYTSGKPHIGNTYEIILADSIARYKRMEGHDVFFQTGTDEHGQKVELKAAEQGVTPKEFVDDVAGEIKRIWDLMNTSYDKFIRTTDADHEAQVQKIFKKLYEQGDIYKDHYEGLYCTPCESFFTESQLVDGKCPDCGREVQPAKEEAYFLKLSKYADRLIEHINTHPEFIQPESRKNEMMNNFLLPGLQDLCVSRTSFKWGIPVDFDEGHVVYVWLDALTNYITGIGYDCDGNSTEQFNKFWPADLHLIGKDIIRFHTIYWPIILMALDLPLPKQVFGHPWLLQGDGKMSKSKGNVLYADDLADMFSVDAVRYFVLHEMPFEHDGVISWELMVERMNSDLANTLGNLVNRTISMSNKYFDGVVEDKGVVDEFDDQLKAVVTGARDKVQKKMDVLKVADAMTEIFNVFKRCNKYIDETMPWVLAKDEEKKDRLATVLYNLVEGILTGAALLEPYMPETAGKILKQLNAEPRSFEDLTTFGHYKSGTKVTEKPEILFARLDEEEVLKQAEELMNKQAQAAAGPVIDIEPKEEITFDEFGKMQFQVGEIIACEEVKKSKKLLCSQVRVGSEVKQIVSGIKAYYKPEEMVGKKVMVLVNLKPAKLAGVLSEGMLLCAENEKGELALVVPEKDMPAGAEIC</sequence>
<evidence type="ECO:0000256" key="14">
    <source>
        <dbReference type="HAMAP-Rule" id="MF_01228"/>
    </source>
</evidence>
<dbReference type="GO" id="GO:0006431">
    <property type="term" value="P:methionyl-tRNA aminoacylation"/>
    <property type="evidence" value="ECO:0007669"/>
    <property type="project" value="UniProtKB-UniRule"/>
</dbReference>